<dbReference type="Pfam" id="PF01554">
    <property type="entry name" value="MatE"/>
    <property type="match status" value="2"/>
</dbReference>
<feature type="transmembrane region" description="Helical" evidence="10">
    <location>
        <begin position="7"/>
        <end position="29"/>
    </location>
</feature>
<dbReference type="CDD" id="cd13140">
    <property type="entry name" value="MATE_like_1"/>
    <property type="match status" value="1"/>
</dbReference>
<dbReference type="RefSeq" id="WP_131838608.1">
    <property type="nucleotide sequence ID" value="NZ_SLWB01000003.1"/>
</dbReference>
<keyword evidence="3" id="KW-0050">Antiport</keyword>
<dbReference type="InterPro" id="IPR002528">
    <property type="entry name" value="MATE_fam"/>
</dbReference>
<feature type="transmembrane region" description="Helical" evidence="10">
    <location>
        <begin position="35"/>
        <end position="55"/>
    </location>
</feature>
<dbReference type="NCBIfam" id="TIGR00797">
    <property type="entry name" value="matE"/>
    <property type="match status" value="1"/>
</dbReference>
<dbReference type="PIRSF" id="PIRSF006603">
    <property type="entry name" value="DinF"/>
    <property type="match status" value="1"/>
</dbReference>
<keyword evidence="2" id="KW-0813">Transport</keyword>
<keyword evidence="12" id="KW-1185">Reference proteome</keyword>
<reference evidence="11 12" key="1">
    <citation type="submission" date="2019-03" db="EMBL/GenBank/DDBJ databases">
        <title>Genomic Encyclopedia of Archaeal and Bacterial Type Strains, Phase II (KMG-II): from individual species to whole genera.</title>
        <authorList>
            <person name="Goeker M."/>
        </authorList>
    </citation>
    <scope>NUCLEOTIDE SEQUENCE [LARGE SCALE GENOMIC DNA]</scope>
    <source>
        <strain evidence="11 12">RL-C</strain>
    </source>
</reference>
<accession>A0A4V2RQ82</accession>
<evidence type="ECO:0000256" key="2">
    <source>
        <dbReference type="ARBA" id="ARBA00022448"/>
    </source>
</evidence>
<feature type="transmembrane region" description="Helical" evidence="10">
    <location>
        <begin position="379"/>
        <end position="400"/>
    </location>
</feature>
<feature type="transmembrane region" description="Helical" evidence="10">
    <location>
        <begin position="406"/>
        <end position="428"/>
    </location>
</feature>
<comment type="subcellular location">
    <subcellularLocation>
        <location evidence="1">Cell membrane</location>
        <topology evidence="1">Multi-pass membrane protein</topology>
    </subcellularLocation>
</comment>
<dbReference type="GO" id="GO:0015297">
    <property type="term" value="F:antiporter activity"/>
    <property type="evidence" value="ECO:0007669"/>
    <property type="project" value="UniProtKB-KW"/>
</dbReference>
<evidence type="ECO:0000256" key="4">
    <source>
        <dbReference type="ARBA" id="ARBA00022475"/>
    </source>
</evidence>
<feature type="transmembrane region" description="Helical" evidence="10">
    <location>
        <begin position="181"/>
        <end position="202"/>
    </location>
</feature>
<comment type="caution">
    <text evidence="11">The sequence shown here is derived from an EMBL/GenBank/DDBJ whole genome shotgun (WGS) entry which is preliminary data.</text>
</comment>
<gene>
    <name evidence="11" type="ORF">CLV25_1034</name>
</gene>
<evidence type="ECO:0000313" key="11">
    <source>
        <dbReference type="EMBL" id="TCN70490.1"/>
    </source>
</evidence>
<evidence type="ECO:0000256" key="5">
    <source>
        <dbReference type="ARBA" id="ARBA00022692"/>
    </source>
</evidence>
<dbReference type="GO" id="GO:0042910">
    <property type="term" value="F:xenobiotic transmembrane transporter activity"/>
    <property type="evidence" value="ECO:0007669"/>
    <property type="project" value="InterPro"/>
</dbReference>
<name>A0A4V2RQ82_9BACT</name>
<evidence type="ECO:0000256" key="6">
    <source>
        <dbReference type="ARBA" id="ARBA00022989"/>
    </source>
</evidence>
<feature type="transmembrane region" description="Helical" evidence="10">
    <location>
        <begin position="152"/>
        <end position="175"/>
    </location>
</feature>
<dbReference type="InterPro" id="IPR050222">
    <property type="entry name" value="MATE_MdtK"/>
</dbReference>
<evidence type="ECO:0000256" key="10">
    <source>
        <dbReference type="SAM" id="Phobius"/>
    </source>
</evidence>
<keyword evidence="8 10" id="KW-0472">Membrane</keyword>
<sequence>MSPLVKLALPIMGTSFIQMTYTMVDIAWLGRLGSAAVAAAGAASFFVWLGNALALNTKIGAEVGVSQSIGAGLIDKARTFASTSLTVALALALVYGVFLFAAAPLLIGFFGLNAAITHEGVTFLRIIAFSAPFILLNATFTSIYNATGQSKIPFFINLTGLAVNMVLDPFLIFGIGFPKMGVAGAALATTLSQGVVTSLFIYEITGPRKLFKHFQLFVKPQWYYVKMILKRGFPASLQNSLFAFFSMNLARIAAEWGYLGVTAQSVGAQIEAISWNTAQGFSTALSAFVGQNYGARMYGRIRNAYFNTMGVMAIWGTLIGGLFIVFGGEIFGLFVPEPEAIKEGAIYLRILGFSQLFMVFEITSTGAFTGIGRTLPPSILGITLTGSRIPLAIALTATSLQLSGVWWSITISSILKGIILPLMFIYVLHRIVQLHRKCE</sequence>
<evidence type="ECO:0000256" key="3">
    <source>
        <dbReference type="ARBA" id="ARBA00022449"/>
    </source>
</evidence>
<dbReference type="PANTHER" id="PTHR43298">
    <property type="entry name" value="MULTIDRUG RESISTANCE PROTEIN NORM-RELATED"/>
    <property type="match status" value="1"/>
</dbReference>
<evidence type="ECO:0000256" key="9">
    <source>
        <dbReference type="ARBA" id="ARBA00031636"/>
    </source>
</evidence>
<evidence type="ECO:0000313" key="12">
    <source>
        <dbReference type="Proteomes" id="UP000294830"/>
    </source>
</evidence>
<keyword evidence="6 10" id="KW-1133">Transmembrane helix</keyword>
<dbReference type="AlphaFoldDB" id="A0A4V2RQ82"/>
<feature type="transmembrane region" description="Helical" evidence="10">
    <location>
        <begin position="346"/>
        <end position="367"/>
    </location>
</feature>
<feature type="transmembrane region" description="Helical" evidence="10">
    <location>
        <begin position="304"/>
        <end position="326"/>
    </location>
</feature>
<protein>
    <recommendedName>
        <fullName evidence="9">Multidrug-efflux transporter</fullName>
    </recommendedName>
</protein>
<dbReference type="PANTHER" id="PTHR43298:SF2">
    <property type="entry name" value="FMN_FAD EXPORTER YEEO-RELATED"/>
    <property type="match status" value="1"/>
</dbReference>
<dbReference type="GO" id="GO:0005886">
    <property type="term" value="C:plasma membrane"/>
    <property type="evidence" value="ECO:0007669"/>
    <property type="project" value="UniProtKB-SubCell"/>
</dbReference>
<keyword evidence="4" id="KW-1003">Cell membrane</keyword>
<dbReference type="Proteomes" id="UP000294830">
    <property type="component" value="Unassembled WGS sequence"/>
</dbReference>
<evidence type="ECO:0000256" key="1">
    <source>
        <dbReference type="ARBA" id="ARBA00004651"/>
    </source>
</evidence>
<feature type="transmembrane region" description="Helical" evidence="10">
    <location>
        <begin position="85"/>
        <end position="110"/>
    </location>
</feature>
<evidence type="ECO:0000256" key="7">
    <source>
        <dbReference type="ARBA" id="ARBA00023065"/>
    </source>
</evidence>
<dbReference type="EMBL" id="SLWB01000003">
    <property type="protein sequence ID" value="TCN70490.1"/>
    <property type="molecule type" value="Genomic_DNA"/>
</dbReference>
<dbReference type="GO" id="GO:0006811">
    <property type="term" value="P:monoatomic ion transport"/>
    <property type="evidence" value="ECO:0007669"/>
    <property type="project" value="UniProtKB-KW"/>
</dbReference>
<evidence type="ECO:0000256" key="8">
    <source>
        <dbReference type="ARBA" id="ARBA00023136"/>
    </source>
</evidence>
<keyword evidence="5 10" id="KW-0812">Transmembrane</keyword>
<organism evidence="11 12">
    <name type="scientific">Acetobacteroides hydrogenigenes</name>
    <dbReference type="NCBI Taxonomy" id="979970"/>
    <lineage>
        <taxon>Bacteria</taxon>
        <taxon>Pseudomonadati</taxon>
        <taxon>Bacteroidota</taxon>
        <taxon>Bacteroidia</taxon>
        <taxon>Bacteroidales</taxon>
        <taxon>Rikenellaceae</taxon>
        <taxon>Acetobacteroides</taxon>
    </lineage>
</organism>
<feature type="transmembrane region" description="Helical" evidence="10">
    <location>
        <begin position="122"/>
        <end position="140"/>
    </location>
</feature>
<proteinExistence type="predicted"/>
<keyword evidence="7" id="KW-0406">Ion transport</keyword>
<dbReference type="OrthoDB" id="9780160at2"/>
<dbReference type="InterPro" id="IPR048279">
    <property type="entry name" value="MdtK-like"/>
</dbReference>